<name>A0A6J6SYS4_9ZZZZ</name>
<dbReference type="GO" id="GO:0004061">
    <property type="term" value="F:arylformamidase activity"/>
    <property type="evidence" value="ECO:0007669"/>
    <property type="project" value="InterPro"/>
</dbReference>
<evidence type="ECO:0000313" key="1">
    <source>
        <dbReference type="EMBL" id="CAB4739787.1"/>
    </source>
</evidence>
<dbReference type="Gene3D" id="3.50.30.50">
    <property type="entry name" value="Putative cyclase"/>
    <property type="match status" value="1"/>
</dbReference>
<evidence type="ECO:0000313" key="3">
    <source>
        <dbReference type="EMBL" id="CAB4991182.1"/>
    </source>
</evidence>
<sequence>MPYPQIVLDVAARVRNWGRWGADDEIGTLNFLTDEVVRNAAQCIRSGKRFSLAFPLQLNGLQTGAIHGRVNPLRTMVAINACFTGDTETFCTSDDVVTMGLQAATHWDGLCHASYGGKIYGGRDASTINEHGASVCGIHKISSLTGRGVLLDIARLKGLDELVPAYAITGDDLTAAAEAQGVDIRSGDIILVRTGKMARAKAGDLAGFMGEIDPATFLPNAPGIGLSCAEWFHAHETAAVATDTITFEVFPWDPSAPGAMMPMHCLHLVEMGMTQGQNFDLEALAADCAADGQYDFFLEASPQPFVGAVGSPVNPVAIK</sequence>
<dbReference type="PANTHER" id="PTHR34861:SF10">
    <property type="entry name" value="CYCLASE"/>
    <property type="match status" value="1"/>
</dbReference>
<proteinExistence type="predicted"/>
<protein>
    <submittedName>
        <fullName evidence="1">Unannotated protein</fullName>
    </submittedName>
</protein>
<dbReference type="InterPro" id="IPR007325">
    <property type="entry name" value="KFase/CYL"/>
</dbReference>
<dbReference type="EMBL" id="CAFABA010000020">
    <property type="protein sequence ID" value="CAB4821548.1"/>
    <property type="molecule type" value="Genomic_DNA"/>
</dbReference>
<accession>A0A6J6SYS4</accession>
<dbReference type="AlphaFoldDB" id="A0A6J6SYS4"/>
<reference evidence="1" key="1">
    <citation type="submission" date="2020-05" db="EMBL/GenBank/DDBJ databases">
        <authorList>
            <person name="Chiriac C."/>
            <person name="Salcher M."/>
            <person name="Ghai R."/>
            <person name="Kavagutti S V."/>
        </authorList>
    </citation>
    <scope>NUCLEOTIDE SEQUENCE</scope>
</reference>
<dbReference type="Pfam" id="PF04199">
    <property type="entry name" value="Cyclase"/>
    <property type="match status" value="1"/>
</dbReference>
<dbReference type="GO" id="GO:0019441">
    <property type="term" value="P:L-tryptophan catabolic process to kynurenine"/>
    <property type="evidence" value="ECO:0007669"/>
    <property type="project" value="InterPro"/>
</dbReference>
<dbReference type="PANTHER" id="PTHR34861">
    <property type="match status" value="1"/>
</dbReference>
<dbReference type="InterPro" id="IPR037175">
    <property type="entry name" value="KFase_sf"/>
</dbReference>
<dbReference type="SUPFAM" id="SSF102198">
    <property type="entry name" value="Putative cyclase"/>
    <property type="match status" value="1"/>
</dbReference>
<dbReference type="EMBL" id="CAEZYR010000031">
    <property type="protein sequence ID" value="CAB4739787.1"/>
    <property type="molecule type" value="Genomic_DNA"/>
</dbReference>
<gene>
    <name evidence="1" type="ORF">UFOPK2754_01080</name>
    <name evidence="2" type="ORF">UFOPK3139_00741</name>
    <name evidence="3" type="ORF">UFOPK3967_01015</name>
</gene>
<dbReference type="EMBL" id="CAFBOS010000048">
    <property type="protein sequence ID" value="CAB4991182.1"/>
    <property type="molecule type" value="Genomic_DNA"/>
</dbReference>
<organism evidence="1">
    <name type="scientific">freshwater metagenome</name>
    <dbReference type="NCBI Taxonomy" id="449393"/>
    <lineage>
        <taxon>unclassified sequences</taxon>
        <taxon>metagenomes</taxon>
        <taxon>ecological metagenomes</taxon>
    </lineage>
</organism>
<evidence type="ECO:0000313" key="2">
    <source>
        <dbReference type="EMBL" id="CAB4821548.1"/>
    </source>
</evidence>